<dbReference type="PANTHER" id="PTHR33357:SF3">
    <property type="entry name" value="METALLOTHIONEIN-LIKE PROTEIN 3"/>
    <property type="match status" value="1"/>
</dbReference>
<dbReference type="EMBL" id="JAMFTS010000003">
    <property type="protein sequence ID" value="KAJ4769949.1"/>
    <property type="molecule type" value="Genomic_DNA"/>
</dbReference>
<comment type="function">
    <text evidence="1">Metallothioneins have a high content of cysteine residues that bind various heavy metals.</text>
</comment>
<keyword evidence="4" id="KW-0480">Metal-thiolate cluster</keyword>
<evidence type="ECO:0000313" key="6">
    <source>
        <dbReference type="EMBL" id="KAJ4769949.1"/>
    </source>
</evidence>
<dbReference type="AlphaFoldDB" id="A0AAV8DPV1"/>
<dbReference type="InterPro" id="IPR044671">
    <property type="entry name" value="MT3"/>
</dbReference>
<evidence type="ECO:0000313" key="9">
    <source>
        <dbReference type="Proteomes" id="UP001140206"/>
    </source>
</evidence>
<dbReference type="EMBL" id="JAMFTS010000003">
    <property type="protein sequence ID" value="KAJ4782115.1"/>
    <property type="molecule type" value="Genomic_DNA"/>
</dbReference>
<evidence type="ECO:0000256" key="2">
    <source>
        <dbReference type="ARBA" id="ARBA00005802"/>
    </source>
</evidence>
<comment type="similarity">
    <text evidence="2">Belongs to the metallothionein superfamily. Type 15 family.</text>
</comment>
<evidence type="ECO:0000313" key="8">
    <source>
        <dbReference type="EMBL" id="KAJ4808534.1"/>
    </source>
</evidence>
<accession>A0AAV8DPV1</accession>
<dbReference type="GO" id="GO:0005507">
    <property type="term" value="F:copper ion binding"/>
    <property type="evidence" value="ECO:0007669"/>
    <property type="project" value="InterPro"/>
</dbReference>
<dbReference type="Proteomes" id="UP001140206">
    <property type="component" value="Chromosome 3"/>
</dbReference>
<evidence type="ECO:0000256" key="1">
    <source>
        <dbReference type="ARBA" id="ARBA00002568"/>
    </source>
</evidence>
<feature type="region of interest" description="Disordered" evidence="5">
    <location>
        <begin position="1"/>
        <end position="21"/>
    </location>
</feature>
<organism evidence="6 9">
    <name type="scientific">Rhynchospora pubera</name>
    <dbReference type="NCBI Taxonomy" id="906938"/>
    <lineage>
        <taxon>Eukaryota</taxon>
        <taxon>Viridiplantae</taxon>
        <taxon>Streptophyta</taxon>
        <taxon>Embryophyta</taxon>
        <taxon>Tracheophyta</taxon>
        <taxon>Spermatophyta</taxon>
        <taxon>Magnoliopsida</taxon>
        <taxon>Liliopsida</taxon>
        <taxon>Poales</taxon>
        <taxon>Cyperaceae</taxon>
        <taxon>Cyperoideae</taxon>
        <taxon>Rhynchosporeae</taxon>
        <taxon>Rhynchospora</taxon>
    </lineage>
</organism>
<proteinExistence type="inferred from homology"/>
<keyword evidence="9" id="KW-1185">Reference proteome</keyword>
<evidence type="ECO:0000256" key="4">
    <source>
        <dbReference type="ARBA" id="ARBA00022851"/>
    </source>
</evidence>
<reference evidence="6" key="1">
    <citation type="submission" date="2022-08" db="EMBL/GenBank/DDBJ databases">
        <authorList>
            <person name="Marques A."/>
        </authorList>
    </citation>
    <scope>NUCLEOTIDE SEQUENCE</scope>
    <source>
        <strain evidence="6">RhyPub2mFocal</strain>
        <tissue evidence="6">Leaves</tissue>
    </source>
</reference>
<dbReference type="GO" id="GO:0008270">
    <property type="term" value="F:zinc ion binding"/>
    <property type="evidence" value="ECO:0007669"/>
    <property type="project" value="InterPro"/>
</dbReference>
<sequence length="119" mass="13118">METKVKSSGRRNKHISTTGRRDKIPNLTALGSCANHTKRQTQFKQQTVHIHFLYFSITMSDKCGNCDCSDKSQCTKKGNSLVITTESYTEVAEVSMIAEHDPKCKCGSTCTCTDCGCGK</sequence>
<keyword evidence="3" id="KW-0479">Metal-binding</keyword>
<name>A0AAV8DPV1_9POAL</name>
<protein>
    <submittedName>
        <fullName evidence="6">Metallothionein 3</fullName>
    </submittedName>
</protein>
<dbReference type="GO" id="GO:0006878">
    <property type="term" value="P:intracellular copper ion homeostasis"/>
    <property type="evidence" value="ECO:0007669"/>
    <property type="project" value="InterPro"/>
</dbReference>
<evidence type="ECO:0000256" key="5">
    <source>
        <dbReference type="SAM" id="MobiDB-lite"/>
    </source>
</evidence>
<dbReference type="PANTHER" id="PTHR33357">
    <property type="entry name" value="METALLOTHIONEIN-LIKE PROTEIN 3"/>
    <property type="match status" value="1"/>
</dbReference>
<dbReference type="EMBL" id="JAMFTS010000001">
    <property type="protein sequence ID" value="KAJ4808534.1"/>
    <property type="molecule type" value="Genomic_DNA"/>
</dbReference>
<comment type="caution">
    <text evidence="6">The sequence shown here is derived from an EMBL/GenBank/DDBJ whole genome shotgun (WGS) entry which is preliminary data.</text>
</comment>
<dbReference type="Proteomes" id="UP001140206">
    <property type="component" value="Chromosome 1"/>
</dbReference>
<evidence type="ECO:0000256" key="3">
    <source>
        <dbReference type="ARBA" id="ARBA00022723"/>
    </source>
</evidence>
<gene>
    <name evidence="8" type="ORF">LUZ62_021100</name>
    <name evidence="6" type="ORF">LUZ62_054206</name>
    <name evidence="7" type="ORF">LUZ62_066372</name>
</gene>
<evidence type="ECO:0000313" key="7">
    <source>
        <dbReference type="EMBL" id="KAJ4782115.1"/>
    </source>
</evidence>